<sequence length="220" mass="23613">MGNPESAYRGIVGRIAAAAERRPEPAGEVRLVAVSKRQPVEAIRALAELGQRDFGENYLQEALDKQPELADLPLIWHFIGPIQSNKTRAIAAHFDWVHSVDRVKIARRLGEQRDPSLPPLKVLIQVNVDGEESKSGADPTDVPAIAAACAESPALELRGLMCIPRPGNTTAFEQLAALNRSLPEPLPDLSMGMSGDFEAAIAVGATIVRVGTALFGPRDS</sequence>
<evidence type="ECO:0000256" key="3">
    <source>
        <dbReference type="PIRSR" id="PIRSR004848-1"/>
    </source>
</evidence>
<comment type="cofactor">
    <cofactor evidence="3">
        <name>pyridoxal 5'-phosphate</name>
        <dbReference type="ChEBI" id="CHEBI:597326"/>
    </cofactor>
</comment>
<dbReference type="PANTHER" id="PTHR10146">
    <property type="entry name" value="PROLINE SYNTHETASE CO-TRANSCRIBED BACTERIAL HOMOLOG PROTEIN"/>
    <property type="match status" value="1"/>
</dbReference>
<dbReference type="InterPro" id="IPR029066">
    <property type="entry name" value="PLP-binding_barrel"/>
</dbReference>
<reference evidence="6 7" key="1">
    <citation type="submission" date="2019-11" db="EMBL/GenBank/DDBJ databases">
        <authorList>
            <person name="Zhang J."/>
            <person name="Sun C."/>
        </authorList>
    </citation>
    <scope>NUCLEOTIDE SEQUENCE [LARGE SCALE GENOMIC DNA]</scope>
    <source>
        <strain evidence="7">sp2</strain>
    </source>
</reference>
<comment type="function">
    <text evidence="2">Pyridoxal 5'-phosphate (PLP)-binding protein, which is involved in PLP homeostasis.</text>
</comment>
<evidence type="ECO:0000313" key="7">
    <source>
        <dbReference type="Proteomes" id="UP000427716"/>
    </source>
</evidence>
<dbReference type="Gene3D" id="3.20.20.10">
    <property type="entry name" value="Alanine racemase"/>
    <property type="match status" value="1"/>
</dbReference>
<dbReference type="EMBL" id="CP046415">
    <property type="protein sequence ID" value="QGT79161.1"/>
    <property type="molecule type" value="Genomic_DNA"/>
</dbReference>
<dbReference type="Proteomes" id="UP000427716">
    <property type="component" value="Chromosome"/>
</dbReference>
<dbReference type="SUPFAM" id="SSF51419">
    <property type="entry name" value="PLP-binding barrel"/>
    <property type="match status" value="1"/>
</dbReference>
<comment type="similarity">
    <text evidence="2 4">Belongs to the pyridoxal phosphate-binding protein YggS/PROSC family.</text>
</comment>
<protein>
    <recommendedName>
        <fullName evidence="2">Pyridoxal phosphate homeostasis protein</fullName>
        <shortName evidence="2">PLP homeostasis protein</shortName>
    </recommendedName>
</protein>
<dbReference type="FunFam" id="3.20.20.10:FF:000018">
    <property type="entry name" value="Pyridoxal phosphate homeostasis protein"/>
    <property type="match status" value="1"/>
</dbReference>
<keyword evidence="1 2" id="KW-0663">Pyridoxal phosphate</keyword>
<dbReference type="HAMAP" id="MF_02087">
    <property type="entry name" value="PLP_homeostasis"/>
    <property type="match status" value="1"/>
</dbReference>
<dbReference type="PANTHER" id="PTHR10146:SF14">
    <property type="entry name" value="PYRIDOXAL PHOSPHATE HOMEOSTASIS PROTEIN"/>
    <property type="match status" value="1"/>
</dbReference>
<dbReference type="InterPro" id="IPR011078">
    <property type="entry name" value="PyrdxlP_homeostasis"/>
</dbReference>
<dbReference type="PROSITE" id="PS01211">
    <property type="entry name" value="UPF0001"/>
    <property type="match status" value="1"/>
</dbReference>
<dbReference type="PIRSF" id="PIRSF004848">
    <property type="entry name" value="YBL036c_PLPDEIII"/>
    <property type="match status" value="1"/>
</dbReference>
<name>A0A6I6D6S6_9GAMM</name>
<dbReference type="CDD" id="cd06824">
    <property type="entry name" value="PLPDE_III_Yggs_like"/>
    <property type="match status" value="1"/>
</dbReference>
<gene>
    <name evidence="6" type="ORF">GM160_09830</name>
</gene>
<dbReference type="InterPro" id="IPR001608">
    <property type="entry name" value="Ala_racemase_N"/>
</dbReference>
<accession>A0A6I6D6S6</accession>
<evidence type="ECO:0000256" key="4">
    <source>
        <dbReference type="RuleBase" id="RU004514"/>
    </source>
</evidence>
<evidence type="ECO:0000313" key="6">
    <source>
        <dbReference type="EMBL" id="QGT79161.1"/>
    </source>
</evidence>
<keyword evidence="7" id="KW-1185">Reference proteome</keyword>
<dbReference type="GO" id="GO:0030170">
    <property type="term" value="F:pyridoxal phosphate binding"/>
    <property type="evidence" value="ECO:0007669"/>
    <property type="project" value="UniProtKB-UniRule"/>
</dbReference>
<feature type="domain" description="Alanine racemase N-terminal" evidence="5">
    <location>
        <begin position="28"/>
        <end position="218"/>
    </location>
</feature>
<dbReference type="Pfam" id="PF01168">
    <property type="entry name" value="Ala_racemase_N"/>
    <property type="match status" value="1"/>
</dbReference>
<feature type="modified residue" description="N6-(pyridoxal phosphate)lysine" evidence="2 3">
    <location>
        <position position="36"/>
    </location>
</feature>
<dbReference type="RefSeq" id="WP_156574881.1">
    <property type="nucleotide sequence ID" value="NZ_CP046415.1"/>
</dbReference>
<evidence type="ECO:0000256" key="1">
    <source>
        <dbReference type="ARBA" id="ARBA00022898"/>
    </source>
</evidence>
<dbReference type="NCBIfam" id="TIGR00044">
    <property type="entry name" value="YggS family pyridoxal phosphate-dependent enzyme"/>
    <property type="match status" value="1"/>
</dbReference>
<evidence type="ECO:0000256" key="2">
    <source>
        <dbReference type="HAMAP-Rule" id="MF_02087"/>
    </source>
</evidence>
<proteinExistence type="inferred from homology"/>
<dbReference type="AlphaFoldDB" id="A0A6I6D6S6"/>
<evidence type="ECO:0000259" key="5">
    <source>
        <dbReference type="Pfam" id="PF01168"/>
    </source>
</evidence>
<dbReference type="KEGG" id="ghl:GM160_09830"/>
<organism evidence="6 7">
    <name type="scientific">Guyparkeria halophila</name>
    <dbReference type="NCBI Taxonomy" id="47960"/>
    <lineage>
        <taxon>Bacteria</taxon>
        <taxon>Pseudomonadati</taxon>
        <taxon>Pseudomonadota</taxon>
        <taxon>Gammaproteobacteria</taxon>
        <taxon>Chromatiales</taxon>
        <taxon>Thioalkalibacteraceae</taxon>
        <taxon>Guyparkeria</taxon>
    </lineage>
</organism>